<keyword evidence="3" id="KW-0732">Signal</keyword>
<comment type="similarity">
    <text evidence="1">Belongs to the outer membrane porin (Opr) (TC 1.B.25) family.</text>
</comment>
<dbReference type="PANTHER" id="PTHR34596:SF2">
    <property type="entry name" value="CHITOPORIN"/>
    <property type="match status" value="1"/>
</dbReference>
<evidence type="ECO:0000256" key="2">
    <source>
        <dbReference type="ARBA" id="ARBA00022448"/>
    </source>
</evidence>
<evidence type="ECO:0000256" key="1">
    <source>
        <dbReference type="ARBA" id="ARBA00009075"/>
    </source>
</evidence>
<dbReference type="Pfam" id="PF03573">
    <property type="entry name" value="OprD"/>
    <property type="match status" value="1"/>
</dbReference>
<name>A0A7V8UAT9_9PSED</name>
<dbReference type="InterPro" id="IPR005318">
    <property type="entry name" value="OM_porin_bac"/>
</dbReference>
<keyword evidence="2" id="KW-0813">Transport</keyword>
<dbReference type="InterPro" id="IPR023614">
    <property type="entry name" value="Porin_dom_sf"/>
</dbReference>
<dbReference type="Proteomes" id="UP000572407">
    <property type="component" value="Unassembled WGS sequence"/>
</dbReference>
<accession>A0A7V8UAT9</accession>
<dbReference type="GO" id="GO:0015288">
    <property type="term" value="F:porin activity"/>
    <property type="evidence" value="ECO:0007669"/>
    <property type="project" value="TreeGrafter"/>
</dbReference>
<dbReference type="Gene3D" id="2.40.160.10">
    <property type="entry name" value="Porin"/>
    <property type="match status" value="1"/>
</dbReference>
<comment type="caution">
    <text evidence="4">The sequence shown here is derived from an EMBL/GenBank/DDBJ whole genome shotgun (WGS) entry which is preliminary data.</text>
</comment>
<dbReference type="PANTHER" id="PTHR34596">
    <property type="entry name" value="CHITOPORIN"/>
    <property type="match status" value="1"/>
</dbReference>
<evidence type="ECO:0000313" key="4">
    <source>
        <dbReference type="EMBL" id="MBA1376820.1"/>
    </source>
</evidence>
<evidence type="ECO:0000313" key="5">
    <source>
        <dbReference type="Proteomes" id="UP000572407"/>
    </source>
</evidence>
<organism evidence="4 5">
    <name type="scientific">Pseudomonas brassicacearum subsp. neoaurantiaca</name>
    <dbReference type="NCBI Taxonomy" id="494916"/>
    <lineage>
        <taxon>Bacteria</taxon>
        <taxon>Pseudomonadati</taxon>
        <taxon>Pseudomonadota</taxon>
        <taxon>Gammaproteobacteria</taxon>
        <taxon>Pseudomonadales</taxon>
        <taxon>Pseudomonadaceae</taxon>
        <taxon>Pseudomonas</taxon>
    </lineage>
</organism>
<dbReference type="RefSeq" id="WP_181286749.1">
    <property type="nucleotide sequence ID" value="NZ_VDLV01000003.1"/>
</dbReference>
<protein>
    <submittedName>
        <fullName evidence="4">OprD family porin</fullName>
    </submittedName>
</protein>
<gene>
    <name evidence="4" type="ORF">FHK92_03135</name>
</gene>
<reference evidence="4 5" key="1">
    <citation type="submission" date="2019-06" db="EMBL/GenBank/DDBJ databases">
        <title>Analysis of the biodiversity of Brassica napus bacterial endophytes for the selection of potential efficient biofertilizers for rapeseed crops.</title>
        <authorList>
            <person name="Jimenez-Gomez A."/>
            <person name="Saati-Santamaria Z."/>
            <person name="Menendez E."/>
            <person name="Rivas R."/>
            <person name="Mateos P.F."/>
            <person name="Velazquez E."/>
            <person name="Garcia-Fraile P."/>
        </authorList>
    </citation>
    <scope>NUCLEOTIDE SEQUENCE [LARGE SCALE GENOMIC DNA]</scope>
    <source>
        <strain evidence="4 5">CDVBN10</strain>
    </source>
</reference>
<sequence length="415" mass="46239">MNNKNCVGAWGLVGVICPWFGTPQAAGFLEDAKVDVEARNFYMNRDFRDGSGQSKRDEWAQGFILRAQSGFTPGTIGFGLDAIAMVGLKLDSSPDRTGTGILPVHDDGRAPDEYSKAGLTAKIRASKTVLRFGTLIPKLPTLQPNFGRLLPQTFQGGMVESREWSGLELVGGHLDRVTDRDQTAATGLSLNNKNRRFSGTLDAGSFDVGGAAYRWDKAQLTYQLARLEDVYQQHFFGLQTSQEGSWGRFKSDVRFFVSDDTGHANGGDIDNRALSAMATYEWKGHAFSLGYQQMFGSSAFPYVDGTDPYLVNFVQVGDFAEKNERSWQVRYQRDLAPWGLPGMTFMTRYLKGSNAEVLATDDGREHELDIELQYRVQSGPFKALDIRLRNAIYRADFTRDTNDTRVIVSYPFSIL</sequence>
<dbReference type="GO" id="GO:0016020">
    <property type="term" value="C:membrane"/>
    <property type="evidence" value="ECO:0007669"/>
    <property type="project" value="InterPro"/>
</dbReference>
<dbReference type="AlphaFoldDB" id="A0A7V8UAT9"/>
<proteinExistence type="inferred from homology"/>
<evidence type="ECO:0000256" key="3">
    <source>
        <dbReference type="ARBA" id="ARBA00022729"/>
    </source>
</evidence>
<dbReference type="EMBL" id="VDLV01000003">
    <property type="protein sequence ID" value="MBA1376820.1"/>
    <property type="molecule type" value="Genomic_DNA"/>
</dbReference>